<keyword evidence="2" id="KW-1185">Reference proteome</keyword>
<reference evidence="1 2" key="1">
    <citation type="submission" date="2019-03" db="EMBL/GenBank/DDBJ databases">
        <title>Genomic Encyclopedia of Type Strains, Phase III (KMG-III): the genomes of soil and plant-associated and newly described type strains.</title>
        <authorList>
            <person name="Whitman W."/>
        </authorList>
    </citation>
    <scope>NUCLEOTIDE SEQUENCE [LARGE SCALE GENOMIC DNA]</scope>
    <source>
        <strain evidence="1 2">VKM Ac-2527</strain>
    </source>
</reference>
<organism evidence="1 2">
    <name type="scientific">Kribbella caucasensis</name>
    <dbReference type="NCBI Taxonomy" id="2512215"/>
    <lineage>
        <taxon>Bacteria</taxon>
        <taxon>Bacillati</taxon>
        <taxon>Actinomycetota</taxon>
        <taxon>Actinomycetes</taxon>
        <taxon>Propionibacteriales</taxon>
        <taxon>Kribbellaceae</taxon>
        <taxon>Kribbella</taxon>
    </lineage>
</organism>
<name>A0A4R6J5N8_9ACTN</name>
<dbReference type="EMBL" id="SNWQ01000035">
    <property type="protein sequence ID" value="TDO30742.1"/>
    <property type="molecule type" value="Genomic_DNA"/>
</dbReference>
<proteinExistence type="predicted"/>
<dbReference type="Proteomes" id="UP000295388">
    <property type="component" value="Unassembled WGS sequence"/>
</dbReference>
<sequence>MTLSVRRVFVLMSIRARVAASVVLLLAVGTLAFTVSSASPAAAREPSPPTNCSAGVLRSSKAWALCKSGYGTFRVWARCNWSASTLYGPWKPPSQFGDSSVLCATSTHPYGVVMAYGIQKREG</sequence>
<dbReference type="RefSeq" id="WP_133805523.1">
    <property type="nucleotide sequence ID" value="NZ_SNWQ01000035.1"/>
</dbReference>
<evidence type="ECO:0000313" key="1">
    <source>
        <dbReference type="EMBL" id="TDO30742.1"/>
    </source>
</evidence>
<protein>
    <submittedName>
        <fullName evidence="1">Uncharacterized protein</fullName>
    </submittedName>
</protein>
<comment type="caution">
    <text evidence="1">The sequence shown here is derived from an EMBL/GenBank/DDBJ whole genome shotgun (WGS) entry which is preliminary data.</text>
</comment>
<gene>
    <name evidence="1" type="ORF">EV643_13567</name>
</gene>
<dbReference type="OrthoDB" id="3830890at2"/>
<accession>A0A4R6J5N8</accession>
<dbReference type="AlphaFoldDB" id="A0A4R6J5N8"/>
<evidence type="ECO:0000313" key="2">
    <source>
        <dbReference type="Proteomes" id="UP000295388"/>
    </source>
</evidence>